<keyword evidence="1" id="KW-1185">Reference proteome</keyword>
<dbReference type="AlphaFoldDB" id="A0A7E4W0D9"/>
<accession>A0A7E4W0D9</accession>
<name>A0A7E4W0D9_PANRE</name>
<protein>
    <submittedName>
        <fullName evidence="2">Uncharacterized protein</fullName>
    </submittedName>
</protein>
<evidence type="ECO:0000313" key="1">
    <source>
        <dbReference type="Proteomes" id="UP000492821"/>
    </source>
</evidence>
<organism evidence="1 2">
    <name type="scientific">Panagrellus redivivus</name>
    <name type="common">Microworm</name>
    <dbReference type="NCBI Taxonomy" id="6233"/>
    <lineage>
        <taxon>Eukaryota</taxon>
        <taxon>Metazoa</taxon>
        <taxon>Ecdysozoa</taxon>
        <taxon>Nematoda</taxon>
        <taxon>Chromadorea</taxon>
        <taxon>Rhabditida</taxon>
        <taxon>Tylenchina</taxon>
        <taxon>Panagrolaimomorpha</taxon>
        <taxon>Panagrolaimoidea</taxon>
        <taxon>Panagrolaimidae</taxon>
        <taxon>Panagrellus</taxon>
    </lineage>
</organism>
<evidence type="ECO:0000313" key="2">
    <source>
        <dbReference type="WBParaSite" id="Pan_g4621.t1"/>
    </source>
</evidence>
<dbReference type="WBParaSite" id="Pan_g4621.t1">
    <property type="protein sequence ID" value="Pan_g4621.t1"/>
    <property type="gene ID" value="Pan_g4621"/>
</dbReference>
<reference evidence="2" key="2">
    <citation type="submission" date="2020-10" db="UniProtKB">
        <authorList>
            <consortium name="WormBaseParasite"/>
        </authorList>
    </citation>
    <scope>IDENTIFICATION</scope>
</reference>
<dbReference type="Proteomes" id="UP000492821">
    <property type="component" value="Unassembled WGS sequence"/>
</dbReference>
<proteinExistence type="predicted"/>
<reference evidence="1" key="1">
    <citation type="journal article" date="2013" name="Genetics">
        <title>The draft genome and transcriptome of Panagrellus redivivus are shaped by the harsh demands of a free-living lifestyle.</title>
        <authorList>
            <person name="Srinivasan J."/>
            <person name="Dillman A.R."/>
            <person name="Macchietto M.G."/>
            <person name="Heikkinen L."/>
            <person name="Lakso M."/>
            <person name="Fracchia K.M."/>
            <person name="Antoshechkin I."/>
            <person name="Mortazavi A."/>
            <person name="Wong G."/>
            <person name="Sternberg P.W."/>
        </authorList>
    </citation>
    <scope>NUCLEOTIDE SEQUENCE [LARGE SCALE GENOMIC DNA]</scope>
    <source>
        <strain evidence="1">MT8872</strain>
    </source>
</reference>
<sequence length="112" mass="12734">MTIRTRNIPNKARIPTRILRLPEPAWPCITPRLNPTRVLEAELVLHSAAVGVTIRVIALYGAITIFDVTTRSSVPDIPMTHFDPRAFSSNELRFYNTKSILGGWKLNQIRRL</sequence>